<keyword evidence="1" id="KW-0472">Membrane</keyword>
<dbReference type="Pfam" id="PF19528">
    <property type="entry name" value="DUF6056"/>
    <property type="match status" value="1"/>
</dbReference>
<feature type="transmembrane region" description="Helical" evidence="1">
    <location>
        <begin position="222"/>
        <end position="241"/>
    </location>
</feature>
<gene>
    <name evidence="2" type="ORF">KL86DYS1_11277</name>
</gene>
<evidence type="ECO:0008006" key="3">
    <source>
        <dbReference type="Google" id="ProtNLM"/>
    </source>
</evidence>
<evidence type="ECO:0000256" key="1">
    <source>
        <dbReference type="SAM" id="Phobius"/>
    </source>
</evidence>
<sequence length="460" mass="53198">MKESSSDILKDNKVRLSLMLLAGLAMFILIYILNSLYPLYADDWNYSFVHGEAATRIKSFSDIFTSQYNHYMTWGGRSVVHFIAETMLMTGFFWTCMLNSLAFVAFVYVMYMIANRGNKPNPVLFFLFSLLIWFAQPAFFATILWKTGAANYLWGTLIILLFLYSYYAYYRSRVTNNMLKAVLFFLFGIIAGWTNENMSIALIFYIIASLTLYKYEKIKIPTWAVTGLAGTIVGCIIMLAAPGNYVRLEDVTTSFGQTEIMYKDIFLMGINYILTHIWNHLLIILAVYLMLLFIYNKHPKEKEDKQKVIYSSILFILTAAAALVAMVVSPIFPERALFGIIVLLLIPVGIMLANIDFRANYLKVPAVIVFVALFVIYGFQYRAVCNNLTYVTSFWTEREAYIAVQKHKGEYDIVFTKRFDLPEEYYLSDLSDDPEYWENECYSRFYDIQSVRLIVSDSIK</sequence>
<dbReference type="InterPro" id="IPR045691">
    <property type="entry name" value="DUF6056"/>
</dbReference>
<keyword evidence="1" id="KW-0812">Transmembrane</keyword>
<dbReference type="RefSeq" id="WP_296939140.1">
    <property type="nucleotide sequence ID" value="NZ_LT599032.1"/>
</dbReference>
<feature type="transmembrane region" description="Helical" evidence="1">
    <location>
        <begin position="308"/>
        <end position="331"/>
    </location>
</feature>
<accession>A0A212J6E1</accession>
<feature type="transmembrane region" description="Helical" evidence="1">
    <location>
        <begin position="362"/>
        <end position="379"/>
    </location>
</feature>
<organism evidence="2">
    <name type="scientific">uncultured Dysgonomonas sp</name>
    <dbReference type="NCBI Taxonomy" id="206096"/>
    <lineage>
        <taxon>Bacteria</taxon>
        <taxon>Pseudomonadati</taxon>
        <taxon>Bacteroidota</taxon>
        <taxon>Bacteroidia</taxon>
        <taxon>Bacteroidales</taxon>
        <taxon>Dysgonomonadaceae</taxon>
        <taxon>Dysgonomonas</taxon>
        <taxon>environmental samples</taxon>
    </lineage>
</organism>
<dbReference type="EMBL" id="FLUM01000001">
    <property type="protein sequence ID" value="SBV94993.1"/>
    <property type="molecule type" value="Genomic_DNA"/>
</dbReference>
<feature type="transmembrane region" description="Helical" evidence="1">
    <location>
        <begin position="151"/>
        <end position="170"/>
    </location>
</feature>
<feature type="transmembrane region" description="Helical" evidence="1">
    <location>
        <begin position="92"/>
        <end position="111"/>
    </location>
</feature>
<keyword evidence="1" id="KW-1133">Transmembrane helix</keyword>
<feature type="transmembrane region" description="Helical" evidence="1">
    <location>
        <begin position="20"/>
        <end position="40"/>
    </location>
</feature>
<protein>
    <recommendedName>
        <fullName evidence="3">Glycosyltransferase RgtA/B/C/D-like domain-containing protein</fullName>
    </recommendedName>
</protein>
<name>A0A212J6E1_9BACT</name>
<evidence type="ECO:0000313" key="2">
    <source>
        <dbReference type="EMBL" id="SBV94993.1"/>
    </source>
</evidence>
<dbReference type="AlphaFoldDB" id="A0A212J6E1"/>
<feature type="transmembrane region" description="Helical" evidence="1">
    <location>
        <begin position="277"/>
        <end position="296"/>
    </location>
</feature>
<reference evidence="2" key="1">
    <citation type="submission" date="2016-04" db="EMBL/GenBank/DDBJ databases">
        <authorList>
            <person name="Evans L.H."/>
            <person name="Alamgir A."/>
            <person name="Owens N."/>
            <person name="Weber N.D."/>
            <person name="Virtaneva K."/>
            <person name="Barbian K."/>
            <person name="Babar A."/>
            <person name="Rosenke K."/>
        </authorList>
    </citation>
    <scope>NUCLEOTIDE SEQUENCE</scope>
    <source>
        <strain evidence="2">86-1</strain>
    </source>
</reference>
<proteinExistence type="predicted"/>
<feature type="transmembrane region" description="Helical" evidence="1">
    <location>
        <begin position="337"/>
        <end position="355"/>
    </location>
</feature>
<feature type="transmembrane region" description="Helical" evidence="1">
    <location>
        <begin position="123"/>
        <end position="145"/>
    </location>
</feature>